<reference evidence="2" key="1">
    <citation type="journal article" date="2022" name="bioRxiv">
        <title>Sequencing and chromosome-scale assembly of the giantPleurodeles waltlgenome.</title>
        <authorList>
            <person name="Brown T."/>
            <person name="Elewa A."/>
            <person name="Iarovenko S."/>
            <person name="Subramanian E."/>
            <person name="Araus A.J."/>
            <person name="Petzold A."/>
            <person name="Susuki M."/>
            <person name="Suzuki K.-i.T."/>
            <person name="Hayashi T."/>
            <person name="Toyoda A."/>
            <person name="Oliveira C."/>
            <person name="Osipova E."/>
            <person name="Leigh N.D."/>
            <person name="Simon A."/>
            <person name="Yun M.H."/>
        </authorList>
    </citation>
    <scope>NUCLEOTIDE SEQUENCE</scope>
    <source>
        <strain evidence="2">20211129_DDA</strain>
        <tissue evidence="2">Liver</tissue>
    </source>
</reference>
<feature type="region of interest" description="Disordered" evidence="1">
    <location>
        <begin position="105"/>
        <end position="155"/>
    </location>
</feature>
<evidence type="ECO:0000256" key="1">
    <source>
        <dbReference type="SAM" id="MobiDB-lite"/>
    </source>
</evidence>
<feature type="compositionally biased region" description="Basic and acidic residues" evidence="1">
    <location>
        <begin position="259"/>
        <end position="297"/>
    </location>
</feature>
<name>A0AAV7Q816_PLEWA</name>
<dbReference type="Proteomes" id="UP001066276">
    <property type="component" value="Chromosome 6"/>
</dbReference>
<feature type="compositionally biased region" description="Basic and acidic residues" evidence="1">
    <location>
        <begin position="231"/>
        <end position="250"/>
    </location>
</feature>
<feature type="region of interest" description="Disordered" evidence="1">
    <location>
        <begin position="191"/>
        <end position="318"/>
    </location>
</feature>
<accession>A0AAV7Q816</accession>
<evidence type="ECO:0000313" key="3">
    <source>
        <dbReference type="Proteomes" id="UP001066276"/>
    </source>
</evidence>
<evidence type="ECO:0000313" key="2">
    <source>
        <dbReference type="EMBL" id="KAJ1135415.1"/>
    </source>
</evidence>
<dbReference type="AlphaFoldDB" id="A0AAV7Q816"/>
<dbReference type="EMBL" id="JANPWB010000010">
    <property type="protein sequence ID" value="KAJ1135415.1"/>
    <property type="molecule type" value="Genomic_DNA"/>
</dbReference>
<feature type="compositionally biased region" description="Low complexity" evidence="1">
    <location>
        <begin position="108"/>
        <end position="123"/>
    </location>
</feature>
<keyword evidence="3" id="KW-1185">Reference proteome</keyword>
<sequence>MADDQAEELYYLDETTGSFDQDLVYALDAGVRHSVNQALAQAIQPIKHHLLGLVEQQGWIAPASAQPIGESSLSSSTQASKQVTNPHAADFESLIRNMAREHDYNAGSPKKAVSHPASSSSSEHSSEQGDSPPRKRKKKAHHQEAPAPKVLTFEPEDIVHPRSSLWLPPPESEWEDFVIKPLACCDRAAPIAPPEASVDSGSGKPDTSAPRSHATMGKLAASRSRLPVSRETLKDFRAAGGEKEAVRDGRTNGVEGETETNRRGTEQRVASQEKKTEDEGEEKEVPRRNAGVEEPRNQLRPRRVVAYKGTVPHRDNRS</sequence>
<proteinExistence type="predicted"/>
<protein>
    <submittedName>
        <fullName evidence="2">Uncharacterized protein</fullName>
    </submittedName>
</protein>
<organism evidence="2 3">
    <name type="scientific">Pleurodeles waltl</name>
    <name type="common">Iberian ribbed newt</name>
    <dbReference type="NCBI Taxonomy" id="8319"/>
    <lineage>
        <taxon>Eukaryota</taxon>
        <taxon>Metazoa</taxon>
        <taxon>Chordata</taxon>
        <taxon>Craniata</taxon>
        <taxon>Vertebrata</taxon>
        <taxon>Euteleostomi</taxon>
        <taxon>Amphibia</taxon>
        <taxon>Batrachia</taxon>
        <taxon>Caudata</taxon>
        <taxon>Salamandroidea</taxon>
        <taxon>Salamandridae</taxon>
        <taxon>Pleurodelinae</taxon>
        <taxon>Pleurodeles</taxon>
    </lineage>
</organism>
<comment type="caution">
    <text evidence="2">The sequence shown here is derived from an EMBL/GenBank/DDBJ whole genome shotgun (WGS) entry which is preliminary data.</text>
</comment>
<gene>
    <name evidence="2" type="ORF">NDU88_001855</name>
</gene>